<proteinExistence type="predicted"/>
<dbReference type="EMBL" id="JACWFH010000008">
    <property type="protein sequence ID" value="MBY0096794.1"/>
    <property type="molecule type" value="Genomic_DNA"/>
</dbReference>
<dbReference type="Gene3D" id="1.20.120.20">
    <property type="entry name" value="Apolipoprotein"/>
    <property type="match status" value="1"/>
</dbReference>
<evidence type="ECO:0000313" key="1">
    <source>
        <dbReference type="EMBL" id="MBY0096794.1"/>
    </source>
</evidence>
<reference evidence="1 2" key="1">
    <citation type="submission" date="2020-07" db="EMBL/GenBank/DDBJ databases">
        <title>Fungal Genomes of the International Space Station.</title>
        <authorList>
            <person name="Seuylemezian A."/>
            <person name="Singh N.K."/>
            <person name="Wood J."/>
            <person name="Venkateswaran K."/>
        </authorList>
    </citation>
    <scope>NUCLEOTIDE SEQUENCE [LARGE SCALE GENOMIC DNA]</scope>
    <source>
        <strain evidence="1 2">PL-B2</strain>
    </source>
</reference>
<evidence type="ECO:0000313" key="2">
    <source>
        <dbReference type="Proteomes" id="UP000769780"/>
    </source>
</evidence>
<name>A0ABS7K3M3_9BACI</name>
<organism evidence="1 2">
    <name type="scientific">Mesobacillus maritimus</name>
    <dbReference type="NCBI Taxonomy" id="1643336"/>
    <lineage>
        <taxon>Bacteria</taxon>
        <taxon>Bacillati</taxon>
        <taxon>Bacillota</taxon>
        <taxon>Bacilli</taxon>
        <taxon>Bacillales</taxon>
        <taxon>Bacillaceae</taxon>
        <taxon>Mesobacillus</taxon>
    </lineage>
</organism>
<dbReference type="Proteomes" id="UP000769780">
    <property type="component" value="Unassembled WGS sequence"/>
</dbReference>
<dbReference type="RefSeq" id="WP_221872934.1">
    <property type="nucleotide sequence ID" value="NZ_JACWFH010000008.1"/>
</dbReference>
<gene>
    <name evidence="1" type="ORF">H0185_08225</name>
</gene>
<keyword evidence="2" id="KW-1185">Reference proteome</keyword>
<comment type="caution">
    <text evidence="1">The sequence shown here is derived from an EMBL/GenBank/DDBJ whole genome shotgun (WGS) entry which is preliminary data.</text>
</comment>
<protein>
    <submittedName>
        <fullName evidence="1">Uncharacterized protein</fullName>
    </submittedName>
</protein>
<accession>A0ABS7K3M3</accession>
<sequence>MGLFFNQRQKKEIFQNTNDKIKDRNQNVYRENFLQSMINEQQQLNKQFAENATKHAEKHEKYSQALLDQLTTQDSLLLEMHRKLQANEKTTNSIHEHMQIQDEIKELLERHDDIQNIYHKTVMERFDNQDSKITQKLNQHDAKVMNWFQKQETQMNQLNKTGSQVTEHMEQHHTQLSTDLYKIHTQLMNEFNRQELQTSEQLELVVAKVNEYFNQNEKHLDTHTNTLDAMLEQFSQYEFNQATGFQQINNNLTENFRNQDAKIKEHIGEKDAQLKEYVSGLDASLTKHFDEQNQHLKHLVDHQDVQTEQLERKLDFIKSTIFERAADLSEKLDGHFKKFTEFFGGLFSRYEKNSTITLPEGRENQEKMKTQ</sequence>